<gene>
    <name evidence="2" type="ordered locus">Mhar_1967</name>
</gene>
<dbReference type="PATRIC" id="fig|1110509.7.peg.2181"/>
<dbReference type="EMBL" id="CP003117">
    <property type="protein sequence ID" value="AET65323.1"/>
    <property type="molecule type" value="Genomic_DNA"/>
</dbReference>
<dbReference type="AlphaFoldDB" id="G7WR20"/>
<sequence>MRILDNFKRRSVAGQALVAGLFFFLVYALYLDYRGVPSLGESLFAAGIFATSYFVTSTIVLRKKGQRRK</sequence>
<protein>
    <submittedName>
        <fullName evidence="2">Uncharacterized protein</fullName>
    </submittedName>
</protein>
<keyword evidence="3" id="KW-1185">Reference proteome</keyword>
<dbReference type="RefSeq" id="WP_014587500.1">
    <property type="nucleotide sequence ID" value="NC_017527.1"/>
</dbReference>
<accession>G7WR20</accession>
<dbReference type="HOGENOM" id="CLU_2766052_0_0_2"/>
<evidence type="ECO:0000256" key="1">
    <source>
        <dbReference type="SAM" id="Phobius"/>
    </source>
</evidence>
<keyword evidence="1" id="KW-1133">Transmembrane helix</keyword>
<name>G7WR20_METH6</name>
<dbReference type="KEGG" id="mhi:Mhar_1967"/>
<keyword evidence="1" id="KW-0472">Membrane</keyword>
<reference evidence="2 3" key="1">
    <citation type="journal article" date="2012" name="PLoS ONE">
        <title>The genome characteristics and predicted function of methyl-group oxidation pathway in the obligate aceticlastic methanogens, Methanosaeta spp.</title>
        <authorList>
            <person name="Zhu J."/>
            <person name="Zheng H."/>
            <person name="Ai G."/>
            <person name="Zhang G."/>
            <person name="Liu D."/>
            <person name="Liu X."/>
            <person name="Dong X."/>
        </authorList>
    </citation>
    <scope>NUCLEOTIDE SEQUENCE [LARGE SCALE GENOMIC DNA]</scope>
    <source>
        <strain evidence="2 3">6Ac</strain>
    </source>
</reference>
<evidence type="ECO:0000313" key="2">
    <source>
        <dbReference type="EMBL" id="AET65323.1"/>
    </source>
</evidence>
<evidence type="ECO:0000313" key="3">
    <source>
        <dbReference type="Proteomes" id="UP000005877"/>
    </source>
</evidence>
<organism evidence="2 3">
    <name type="scientific">Methanothrix harundinacea (strain 6Ac)</name>
    <name type="common">Methanosaeta harundinacea</name>
    <dbReference type="NCBI Taxonomy" id="1110509"/>
    <lineage>
        <taxon>Archaea</taxon>
        <taxon>Methanobacteriati</taxon>
        <taxon>Methanobacteriota</taxon>
        <taxon>Stenosarchaea group</taxon>
        <taxon>Methanomicrobia</taxon>
        <taxon>Methanotrichales</taxon>
        <taxon>Methanotrichaceae</taxon>
        <taxon>Methanothrix</taxon>
    </lineage>
</organism>
<dbReference type="STRING" id="1110509.Mhar_1967"/>
<proteinExistence type="predicted"/>
<feature type="transmembrane region" description="Helical" evidence="1">
    <location>
        <begin position="42"/>
        <end position="61"/>
    </location>
</feature>
<feature type="transmembrane region" description="Helical" evidence="1">
    <location>
        <begin position="12"/>
        <end position="30"/>
    </location>
</feature>
<keyword evidence="1" id="KW-0812">Transmembrane</keyword>
<dbReference type="GeneID" id="12511140"/>
<dbReference type="Proteomes" id="UP000005877">
    <property type="component" value="Chromosome"/>
</dbReference>